<accession>A0AAV4WJP3</accession>
<organism evidence="1 2">
    <name type="scientific">Caerostris extrusa</name>
    <name type="common">Bark spider</name>
    <name type="synonym">Caerostris bankana</name>
    <dbReference type="NCBI Taxonomy" id="172846"/>
    <lineage>
        <taxon>Eukaryota</taxon>
        <taxon>Metazoa</taxon>
        <taxon>Ecdysozoa</taxon>
        <taxon>Arthropoda</taxon>
        <taxon>Chelicerata</taxon>
        <taxon>Arachnida</taxon>
        <taxon>Araneae</taxon>
        <taxon>Araneomorphae</taxon>
        <taxon>Entelegynae</taxon>
        <taxon>Araneoidea</taxon>
        <taxon>Araneidae</taxon>
        <taxon>Caerostris</taxon>
    </lineage>
</organism>
<proteinExistence type="predicted"/>
<comment type="caution">
    <text evidence="1">The sequence shown here is derived from an EMBL/GenBank/DDBJ whole genome shotgun (WGS) entry which is preliminary data.</text>
</comment>
<gene>
    <name evidence="1" type="ORF">CEXT_87321</name>
</gene>
<dbReference type="Proteomes" id="UP001054945">
    <property type="component" value="Unassembled WGS sequence"/>
</dbReference>
<evidence type="ECO:0000313" key="1">
    <source>
        <dbReference type="EMBL" id="GIY83017.1"/>
    </source>
</evidence>
<sequence length="110" mass="12539">MKWRLKEKPVTSPEKCIQAANNEKTFRSVVAGRRWLRNTAEPAASSSLRELLRNRCEMLQLFYCLPVHYGSHLRSTALGRPKRKIISKPFVSADNTAVASTFGKLTMPKY</sequence>
<protein>
    <submittedName>
        <fullName evidence="1">Uncharacterized protein</fullName>
    </submittedName>
</protein>
<name>A0AAV4WJP3_CAEEX</name>
<evidence type="ECO:0000313" key="2">
    <source>
        <dbReference type="Proteomes" id="UP001054945"/>
    </source>
</evidence>
<keyword evidence="2" id="KW-1185">Reference proteome</keyword>
<reference evidence="1 2" key="1">
    <citation type="submission" date="2021-06" db="EMBL/GenBank/DDBJ databases">
        <title>Caerostris extrusa draft genome.</title>
        <authorList>
            <person name="Kono N."/>
            <person name="Arakawa K."/>
        </authorList>
    </citation>
    <scope>NUCLEOTIDE SEQUENCE [LARGE SCALE GENOMIC DNA]</scope>
</reference>
<dbReference type="AlphaFoldDB" id="A0AAV4WJP3"/>
<dbReference type="EMBL" id="BPLR01016323">
    <property type="protein sequence ID" value="GIY83017.1"/>
    <property type="molecule type" value="Genomic_DNA"/>
</dbReference>